<keyword evidence="2" id="KW-1185">Reference proteome</keyword>
<sequence>MKCQCEKCHCSEEFEPIDKENLLNTIQHGRLDKKQIEFAMKRLDNVLCEKCFLNKHQTN</sequence>
<accession>A0A3G1B1G0</accession>
<reference evidence="1 2" key="1">
    <citation type="journal article" date="2016" name="Sci. Rep.">
        <title>A novel ammonia-oxidizing archaeon from wastewater treatment plant: Its enrichment, physiological and genomic characteristics.</title>
        <authorList>
            <person name="Li Y."/>
            <person name="Ding K."/>
            <person name="Wen X."/>
            <person name="Zhang B."/>
            <person name="Shen B."/>
            <person name="Yang Y."/>
        </authorList>
    </citation>
    <scope>NUCLEOTIDE SEQUENCE [LARGE SCALE GENOMIC DNA]</scope>
    <source>
        <strain evidence="1 2">SAT1</strain>
    </source>
</reference>
<dbReference type="KEGG" id="tah:SU86_002390"/>
<dbReference type="AlphaFoldDB" id="A0A3G1B1G0"/>
<proteinExistence type="predicted"/>
<evidence type="ECO:0000313" key="1">
    <source>
        <dbReference type="EMBL" id="AJZ75424.1"/>
    </source>
</evidence>
<evidence type="ECO:0000313" key="2">
    <source>
        <dbReference type="Proteomes" id="UP000266745"/>
    </source>
</evidence>
<dbReference type="EMBL" id="CP011097">
    <property type="protein sequence ID" value="AJZ75424.1"/>
    <property type="molecule type" value="Genomic_DNA"/>
</dbReference>
<gene>
    <name evidence="1" type="ORF">SU86_002390</name>
</gene>
<protein>
    <submittedName>
        <fullName evidence="1">Uncharacterized protein</fullName>
    </submittedName>
</protein>
<dbReference type="Proteomes" id="UP000266745">
    <property type="component" value="Chromosome"/>
</dbReference>
<organism evidence="1 2">
    <name type="scientific">Candidatus Nitrosotenuis cloacae</name>
    <dbReference type="NCBI Taxonomy" id="1603555"/>
    <lineage>
        <taxon>Archaea</taxon>
        <taxon>Nitrososphaerota</taxon>
        <taxon>Candidatus Nitrosotenuis</taxon>
    </lineage>
</organism>
<name>A0A3G1B1G0_9ARCH</name>